<protein>
    <submittedName>
        <fullName evidence="3">Transcriptional regulator, MucR family</fullName>
    </submittedName>
</protein>
<gene>
    <name evidence="3" type="ordered locus">Mnod_3684</name>
</gene>
<feature type="region of interest" description="Disordered" evidence="2">
    <location>
        <begin position="139"/>
        <end position="162"/>
    </location>
</feature>
<dbReference type="GO" id="GO:0003677">
    <property type="term" value="F:DNA binding"/>
    <property type="evidence" value="ECO:0007669"/>
    <property type="project" value="InterPro"/>
</dbReference>
<dbReference type="Pfam" id="PF05443">
    <property type="entry name" value="ROS_MUCR"/>
    <property type="match status" value="1"/>
</dbReference>
<dbReference type="OrthoDB" id="9809693at2"/>
<comment type="similarity">
    <text evidence="1">Belongs to the ros/MucR family.</text>
</comment>
<dbReference type="InterPro" id="IPR008807">
    <property type="entry name" value="ROS_MUCR"/>
</dbReference>
<keyword evidence="4" id="KW-1185">Reference proteome</keyword>
<reference evidence="3 4" key="1">
    <citation type="submission" date="2009-01" db="EMBL/GenBank/DDBJ databases">
        <title>Complete sequence of chromosome of Methylobacterium nodulans ORS 2060.</title>
        <authorList>
            <consortium name="US DOE Joint Genome Institute"/>
            <person name="Lucas S."/>
            <person name="Copeland A."/>
            <person name="Lapidus A."/>
            <person name="Glavina del Rio T."/>
            <person name="Dalin E."/>
            <person name="Tice H."/>
            <person name="Bruce D."/>
            <person name="Goodwin L."/>
            <person name="Pitluck S."/>
            <person name="Sims D."/>
            <person name="Brettin T."/>
            <person name="Detter J.C."/>
            <person name="Han C."/>
            <person name="Larimer F."/>
            <person name="Land M."/>
            <person name="Hauser L."/>
            <person name="Kyrpides N."/>
            <person name="Ivanova N."/>
            <person name="Marx C.J."/>
            <person name="Richardson P."/>
        </authorList>
    </citation>
    <scope>NUCLEOTIDE SEQUENCE [LARGE SCALE GENOMIC DNA]</scope>
    <source>
        <strain evidence="4">LMG 21967 / CNCM I-2342 / ORS 2060</strain>
    </source>
</reference>
<sequence>MSEENRGRQTKLITLAADLVSAYVANNSVPAAGLPDLISVVHGSLAALGQPAAPKPEPLVPPVPIKKTVTPDYLISLEDGRQYKSLKRHLSTRGLTPEEYRRKWGLPYDYPMVAANYAAQRSELAKSIGLGRNRAAAAKRMADPVVSAPAPTPRRGRARKAA</sequence>
<dbReference type="HOGENOM" id="CLU_106247_0_0_5"/>
<evidence type="ECO:0000313" key="3">
    <source>
        <dbReference type="EMBL" id="ACL58591.1"/>
    </source>
</evidence>
<evidence type="ECO:0000256" key="2">
    <source>
        <dbReference type="SAM" id="MobiDB-lite"/>
    </source>
</evidence>
<proteinExistence type="inferred from homology"/>
<dbReference type="Proteomes" id="UP000008207">
    <property type="component" value="Chromosome"/>
</dbReference>
<dbReference type="STRING" id="460265.Mnod_3684"/>
<evidence type="ECO:0000256" key="1">
    <source>
        <dbReference type="ARBA" id="ARBA00007031"/>
    </source>
</evidence>
<dbReference type="eggNOG" id="COG4957">
    <property type="taxonomic scope" value="Bacteria"/>
</dbReference>
<evidence type="ECO:0000313" key="4">
    <source>
        <dbReference type="Proteomes" id="UP000008207"/>
    </source>
</evidence>
<name>B8IQ91_METNO</name>
<dbReference type="RefSeq" id="WP_015930247.1">
    <property type="nucleotide sequence ID" value="NC_011894.1"/>
</dbReference>
<dbReference type="EMBL" id="CP001349">
    <property type="protein sequence ID" value="ACL58591.1"/>
    <property type="molecule type" value="Genomic_DNA"/>
</dbReference>
<dbReference type="Gene3D" id="1.10.10.1550">
    <property type="entry name" value="ROS/MUCR transcriptional regulator protein"/>
    <property type="match status" value="1"/>
</dbReference>
<dbReference type="KEGG" id="mno:Mnod_3684"/>
<organism evidence="3 4">
    <name type="scientific">Methylobacterium nodulans (strain LMG 21967 / CNCM I-2342 / ORS 2060)</name>
    <dbReference type="NCBI Taxonomy" id="460265"/>
    <lineage>
        <taxon>Bacteria</taxon>
        <taxon>Pseudomonadati</taxon>
        <taxon>Pseudomonadota</taxon>
        <taxon>Alphaproteobacteria</taxon>
        <taxon>Hyphomicrobiales</taxon>
        <taxon>Methylobacteriaceae</taxon>
        <taxon>Methylobacterium</taxon>
    </lineage>
</organism>
<accession>B8IQ91</accession>
<dbReference type="GO" id="GO:0006355">
    <property type="term" value="P:regulation of DNA-templated transcription"/>
    <property type="evidence" value="ECO:0007669"/>
    <property type="project" value="InterPro"/>
</dbReference>
<dbReference type="InterPro" id="IPR041920">
    <property type="entry name" value="ROS/MUCR_sf"/>
</dbReference>
<dbReference type="AlphaFoldDB" id="B8IQ91"/>
<dbReference type="GO" id="GO:0008270">
    <property type="term" value="F:zinc ion binding"/>
    <property type="evidence" value="ECO:0007669"/>
    <property type="project" value="InterPro"/>
</dbReference>